<feature type="compositionally biased region" description="Polar residues" evidence="1">
    <location>
        <begin position="522"/>
        <end position="536"/>
    </location>
</feature>
<evidence type="ECO:0000256" key="1">
    <source>
        <dbReference type="SAM" id="MobiDB-lite"/>
    </source>
</evidence>
<dbReference type="InterPro" id="IPR044929">
    <property type="entry name" value="DNA/RNA_non-sp_Endonuclease_sf"/>
</dbReference>
<feature type="compositionally biased region" description="Polar residues" evidence="1">
    <location>
        <begin position="417"/>
        <end position="432"/>
    </location>
</feature>
<feature type="signal peptide" evidence="2">
    <location>
        <begin position="1"/>
        <end position="20"/>
    </location>
</feature>
<feature type="region of interest" description="Disordered" evidence="1">
    <location>
        <begin position="497"/>
        <end position="634"/>
    </location>
</feature>
<feature type="region of interest" description="Disordered" evidence="1">
    <location>
        <begin position="356"/>
        <end position="451"/>
    </location>
</feature>
<accession>A0A4P9Y7B7</accession>
<dbReference type="InterPro" id="IPR044925">
    <property type="entry name" value="His-Me_finger_sf"/>
</dbReference>
<dbReference type="SUPFAM" id="SSF54060">
    <property type="entry name" value="His-Me finger endonucleases"/>
    <property type="match status" value="1"/>
</dbReference>
<evidence type="ECO:0000259" key="3">
    <source>
        <dbReference type="Pfam" id="PF01223"/>
    </source>
</evidence>
<feature type="compositionally biased region" description="Basic and acidic residues" evidence="1">
    <location>
        <begin position="356"/>
        <end position="368"/>
    </location>
</feature>
<evidence type="ECO:0000313" key="5">
    <source>
        <dbReference type="Proteomes" id="UP000267251"/>
    </source>
</evidence>
<dbReference type="Proteomes" id="UP000267251">
    <property type="component" value="Unassembled WGS sequence"/>
</dbReference>
<reference evidence="5" key="1">
    <citation type="journal article" date="2018" name="Nat. Microbiol.">
        <title>Leveraging single-cell genomics to expand the fungal tree of life.</title>
        <authorList>
            <person name="Ahrendt S.R."/>
            <person name="Quandt C.A."/>
            <person name="Ciobanu D."/>
            <person name="Clum A."/>
            <person name="Salamov A."/>
            <person name="Andreopoulos B."/>
            <person name="Cheng J.F."/>
            <person name="Woyke T."/>
            <person name="Pelin A."/>
            <person name="Henrissat B."/>
            <person name="Reynolds N.K."/>
            <person name="Benny G.L."/>
            <person name="Smith M.E."/>
            <person name="James T.Y."/>
            <person name="Grigoriev I.V."/>
        </authorList>
    </citation>
    <scope>NUCLEOTIDE SEQUENCE [LARGE SCALE GENOMIC DNA]</scope>
</reference>
<dbReference type="Pfam" id="PF01223">
    <property type="entry name" value="Endonuclease_NS"/>
    <property type="match status" value="1"/>
</dbReference>
<feature type="domain" description="DNA/RNA non-specific endonuclease/pyrophosphatase/phosphodiesterase" evidence="3">
    <location>
        <begin position="88"/>
        <end position="277"/>
    </location>
</feature>
<feature type="compositionally biased region" description="Polar residues" evidence="1">
    <location>
        <begin position="372"/>
        <end position="387"/>
    </location>
</feature>
<dbReference type="GO" id="GO:0016787">
    <property type="term" value="F:hydrolase activity"/>
    <property type="evidence" value="ECO:0007669"/>
    <property type="project" value="InterPro"/>
</dbReference>
<feature type="compositionally biased region" description="Polar residues" evidence="1">
    <location>
        <begin position="399"/>
        <end position="409"/>
    </location>
</feature>
<dbReference type="Gene3D" id="3.40.570.10">
    <property type="entry name" value="Extracellular Endonuclease, subunit A"/>
    <property type="match status" value="1"/>
</dbReference>
<dbReference type="InterPro" id="IPR001604">
    <property type="entry name" value="Endo_G_ENPP1-like_dom"/>
</dbReference>
<gene>
    <name evidence="4" type="ORF">BJ684DRAFT_15524</name>
</gene>
<dbReference type="GO" id="GO:0003676">
    <property type="term" value="F:nucleic acid binding"/>
    <property type="evidence" value="ECO:0007669"/>
    <property type="project" value="InterPro"/>
</dbReference>
<keyword evidence="2" id="KW-0732">Signal</keyword>
<keyword evidence="5" id="KW-1185">Reference proteome</keyword>
<protein>
    <recommendedName>
        <fullName evidence="3">DNA/RNA non-specific endonuclease/pyrophosphatase/phosphodiesterase domain-containing protein</fullName>
    </recommendedName>
</protein>
<feature type="chain" id="PRO_5020670323" description="DNA/RNA non-specific endonuclease/pyrophosphatase/phosphodiesterase domain-containing protein" evidence="2">
    <location>
        <begin position="21"/>
        <end position="634"/>
    </location>
</feature>
<evidence type="ECO:0000256" key="2">
    <source>
        <dbReference type="SAM" id="SignalP"/>
    </source>
</evidence>
<evidence type="ECO:0000313" key="4">
    <source>
        <dbReference type="EMBL" id="RKP14131.1"/>
    </source>
</evidence>
<dbReference type="GO" id="GO:0046872">
    <property type="term" value="F:metal ion binding"/>
    <property type="evidence" value="ECO:0007669"/>
    <property type="project" value="InterPro"/>
</dbReference>
<dbReference type="EMBL" id="KZ987880">
    <property type="protein sequence ID" value="RKP14131.1"/>
    <property type="molecule type" value="Genomic_DNA"/>
</dbReference>
<organism evidence="4 5">
    <name type="scientific">Piptocephalis cylindrospora</name>
    <dbReference type="NCBI Taxonomy" id="1907219"/>
    <lineage>
        <taxon>Eukaryota</taxon>
        <taxon>Fungi</taxon>
        <taxon>Fungi incertae sedis</taxon>
        <taxon>Zoopagomycota</taxon>
        <taxon>Zoopagomycotina</taxon>
        <taxon>Zoopagomycetes</taxon>
        <taxon>Zoopagales</taxon>
        <taxon>Piptocephalidaceae</taxon>
        <taxon>Piptocephalis</taxon>
    </lineage>
</organism>
<dbReference type="AlphaFoldDB" id="A0A4P9Y7B7"/>
<name>A0A4P9Y7B7_9FUNG</name>
<sequence>MKILYIAGALLLGCAYSSMAMDHGFQDLAHLKNADIISAMFEDPKFKKKLRFRAEKLHHFGLPKPFPDFRKVTGEFRDVQKDDGISILDLGYYAAGYDTLLNMCRWSMVVMTQNQFSSYFPERATHPFLDSAGRKTWDSTLRLLDVTVRRTESGKRTFDRGHMTTPSDVINILSDPEDQDLLQRGTYFTENNIQQPSSHNFGPWMVLEEAIRAMSKNFEALWVISGPLIGENVPKDHMPFLPCSFYKVLLGKNGNSLYVGAVEIPCGFKFQDKAWNWINLRRRVHSGGQVDGLPHFTTLIKGNYPSIKLPVLPFPGLAKKVNDDKLVSEDIWESVFPGEGNSWDKQITRSWVRNKNKQESFRRARENGLARANSSPVRPSQYTQIVSENARPQAPSPPRTNSRRQSPSPSEMGPHHQSPSSKANTAGHSYNPSPDRYSHDLPMTHAGHYSNMHTTYTPTTYGNVPSDQAQAHTSLEPFRRDSSYSLSKKTSDHSLFFSALPPKLPTRGSTRTATVDRRHGTPESSLQAQTDSSVVGANSADHGIRVKLPRKKLSNPQVRTDDEGFADTTPRVKLPTARSKVSSEQFNRPPPYDAGVESSERSSQHLVNHGLPRHSALARAYSAPPTKPASSFPR</sequence>
<proteinExistence type="predicted"/>
<dbReference type="OrthoDB" id="5418055at2759"/>